<dbReference type="SUPFAM" id="SSF52540">
    <property type="entry name" value="P-loop containing nucleoside triphosphate hydrolases"/>
    <property type="match status" value="1"/>
</dbReference>
<dbReference type="Pfam" id="PF00071">
    <property type="entry name" value="Ras"/>
    <property type="match status" value="1"/>
</dbReference>
<dbReference type="InterPro" id="IPR052236">
    <property type="entry name" value="Small_GTPase_RasD"/>
</dbReference>
<evidence type="ECO:0000256" key="5">
    <source>
        <dbReference type="ARBA" id="ARBA00023136"/>
    </source>
</evidence>
<protein>
    <submittedName>
        <fullName evidence="7">Uncharacterized protein</fullName>
    </submittedName>
</protein>
<name>N9V3S6_ENTH1</name>
<dbReference type="Proteomes" id="UP000013105">
    <property type="component" value="Unassembled WGS sequence"/>
</dbReference>
<keyword evidence="4" id="KW-0547">Nucleotide-binding</keyword>
<evidence type="ECO:0000256" key="4">
    <source>
        <dbReference type="ARBA" id="ARBA00023134"/>
    </source>
</evidence>
<keyword evidence="4" id="KW-0342">GTP-binding</keyword>
<dbReference type="GO" id="GO:0005886">
    <property type="term" value="C:plasma membrane"/>
    <property type="evidence" value="ECO:0007669"/>
    <property type="project" value="UniProtKB-SubCell"/>
</dbReference>
<organism evidence="7 8">
    <name type="scientific">Entamoeba histolytica HM-1:IMSS-A</name>
    <dbReference type="NCBI Taxonomy" id="885318"/>
    <lineage>
        <taxon>Eukaryota</taxon>
        <taxon>Amoebozoa</taxon>
        <taxon>Evosea</taxon>
        <taxon>Archamoebae</taxon>
        <taxon>Mastigamoebida</taxon>
        <taxon>Entamoebidae</taxon>
        <taxon>Entamoeba</taxon>
    </lineage>
</organism>
<evidence type="ECO:0000256" key="3">
    <source>
        <dbReference type="ARBA" id="ARBA00022481"/>
    </source>
</evidence>
<accession>N9V3S6</accession>
<proteinExistence type="predicted"/>
<dbReference type="PANTHER" id="PTHR46149">
    <property type="entry name" value="MIP08469P"/>
    <property type="match status" value="1"/>
</dbReference>
<dbReference type="Gene3D" id="3.40.50.300">
    <property type="entry name" value="P-loop containing nucleotide triphosphate hydrolases"/>
    <property type="match status" value="1"/>
</dbReference>
<dbReference type="PRINTS" id="PR00449">
    <property type="entry name" value="RASTRNSFRMNG"/>
</dbReference>
<evidence type="ECO:0000313" key="7">
    <source>
        <dbReference type="EMBL" id="ENY63621.1"/>
    </source>
</evidence>
<dbReference type="VEuPathDB" id="AmoebaDB:EHI7A_180830"/>
<evidence type="ECO:0000313" key="8">
    <source>
        <dbReference type="Proteomes" id="UP000013105"/>
    </source>
</evidence>
<dbReference type="InterPro" id="IPR001806">
    <property type="entry name" value="Small_GTPase"/>
</dbReference>
<comment type="subcellular location">
    <subcellularLocation>
        <location evidence="1">Cell membrane</location>
        <topology evidence="1">Lipid-anchor</topology>
    </subcellularLocation>
</comment>
<dbReference type="InterPro" id="IPR027417">
    <property type="entry name" value="P-loop_NTPase"/>
</dbReference>
<keyword evidence="3" id="KW-0488">Methylation</keyword>
<reference evidence="7 8" key="1">
    <citation type="submission" date="2013-04" db="EMBL/GenBank/DDBJ databases">
        <authorList>
            <person name="Hannick L."/>
            <person name="Zafar N."/>
            <person name="Lorenzi H."/>
            <person name="Ali I.A."/>
            <person name="Petri W.P."/>
            <person name="Caler E."/>
        </authorList>
    </citation>
    <scope>NUCLEOTIDE SEQUENCE [LARGE SCALE GENOMIC DNA]</scope>
    <source>
        <strain evidence="7 8">HM-1:IMSS-A</strain>
    </source>
</reference>
<dbReference type="GO" id="GO:0005525">
    <property type="term" value="F:GTP binding"/>
    <property type="evidence" value="ECO:0007669"/>
    <property type="project" value="UniProtKB-KW"/>
</dbReference>
<evidence type="ECO:0000256" key="2">
    <source>
        <dbReference type="ARBA" id="ARBA00022475"/>
    </source>
</evidence>
<keyword evidence="6" id="KW-0449">Lipoprotein</keyword>
<gene>
    <name evidence="7" type="ORF">EHI7A_180830</name>
</gene>
<dbReference type="EMBL" id="KB823705">
    <property type="protein sequence ID" value="ENY63621.1"/>
    <property type="molecule type" value="Genomic_DNA"/>
</dbReference>
<dbReference type="GO" id="GO:0003924">
    <property type="term" value="F:GTPase activity"/>
    <property type="evidence" value="ECO:0007669"/>
    <property type="project" value="InterPro"/>
</dbReference>
<dbReference type="AlphaFoldDB" id="N9V3S6"/>
<sequence length="95" mass="11552">MSLNQQTCKLVVFGSYFEVGRSSIILRFVLDKFVERYEPTLDDTFTKELQIEDETIKLQIFDIVDTTSYDSWRAFNIRTERWIYNNIFYYIKRII</sequence>
<evidence type="ECO:0000256" key="1">
    <source>
        <dbReference type="ARBA" id="ARBA00004193"/>
    </source>
</evidence>
<keyword evidence="2" id="KW-1003">Cell membrane</keyword>
<evidence type="ECO:0000256" key="6">
    <source>
        <dbReference type="ARBA" id="ARBA00023288"/>
    </source>
</evidence>
<keyword evidence="5" id="KW-0472">Membrane</keyword>